<keyword evidence="9 11" id="KW-0704">Schiff base</keyword>
<name>A0A6C1B641_9RHOO</name>
<dbReference type="InterPro" id="IPR018225">
    <property type="entry name" value="Transaldolase_AS"/>
</dbReference>
<sequence>MNRLLEVRKQGQQIWLDNLSRSLIRDGHLARLVEEDGVAGVTTNPAIFEKAIGGGQYYEGDLARLKTQDLSAEARYEALVIPDVQAACDVLRPTWVDSGGEAGYVSLEVSPDLAHDEDATVAAAHRLHAAVARDNVLIKVPATPAGVRAVERLIADGISVNVTLMFSLAHVDAVASAYVRGLQQRAGAGKDISKVFSVASLFLSRVDTLVDGWLEENGKPEALALRGRSAVAMAKRAYQMYCERYDEDPVFAALRDKGGRPQYMLWASTGTKNPAYSDLLYVEPLIGPETVNTLPDATLAALLDHGQVAARLDEDLDAAVAQYEALAAFNIDMTEAGETLQAAGVKQFEDAFAKLLAVTA</sequence>
<dbReference type="NCBIfam" id="TIGR00876">
    <property type="entry name" value="tal_mycobact"/>
    <property type="match status" value="1"/>
</dbReference>
<dbReference type="GO" id="GO:0005975">
    <property type="term" value="P:carbohydrate metabolic process"/>
    <property type="evidence" value="ECO:0007669"/>
    <property type="project" value="InterPro"/>
</dbReference>
<dbReference type="EC" id="2.2.1.2" evidence="5 11"/>
<keyword evidence="6 11" id="KW-0963">Cytoplasm</keyword>
<evidence type="ECO:0000256" key="11">
    <source>
        <dbReference type="HAMAP-Rule" id="MF_00493"/>
    </source>
</evidence>
<dbReference type="Pfam" id="PF00923">
    <property type="entry name" value="TAL_FSA"/>
    <property type="match status" value="1"/>
</dbReference>
<dbReference type="InterPro" id="IPR013785">
    <property type="entry name" value="Aldolase_TIM"/>
</dbReference>
<accession>A0A6C1B641</accession>
<dbReference type="InterPro" id="IPR001585">
    <property type="entry name" value="TAL/FSA"/>
</dbReference>
<protein>
    <recommendedName>
        <fullName evidence="5 11">Transaldolase</fullName>
        <ecNumber evidence="5 11">2.2.1.2</ecNumber>
    </recommendedName>
</protein>
<dbReference type="Proteomes" id="UP000501991">
    <property type="component" value="Chromosome"/>
</dbReference>
<evidence type="ECO:0000256" key="7">
    <source>
        <dbReference type="ARBA" id="ARBA00022679"/>
    </source>
</evidence>
<comment type="similarity">
    <text evidence="4 11">Belongs to the transaldolase family. Type 2 subfamily.</text>
</comment>
<evidence type="ECO:0000256" key="6">
    <source>
        <dbReference type="ARBA" id="ARBA00022490"/>
    </source>
</evidence>
<dbReference type="SUPFAM" id="SSF51569">
    <property type="entry name" value="Aldolase"/>
    <property type="match status" value="1"/>
</dbReference>
<dbReference type="GO" id="GO:0005737">
    <property type="term" value="C:cytoplasm"/>
    <property type="evidence" value="ECO:0007669"/>
    <property type="project" value="UniProtKB-SubCell"/>
</dbReference>
<evidence type="ECO:0000256" key="1">
    <source>
        <dbReference type="ARBA" id="ARBA00003518"/>
    </source>
</evidence>
<dbReference type="KEGG" id="azq:G3580_11830"/>
<keyword evidence="8 11" id="KW-0570">Pentose shunt</keyword>
<evidence type="ECO:0000256" key="8">
    <source>
        <dbReference type="ARBA" id="ARBA00023126"/>
    </source>
</evidence>
<dbReference type="CDD" id="cd00955">
    <property type="entry name" value="Transaldolase_like"/>
    <property type="match status" value="1"/>
</dbReference>
<comment type="pathway">
    <text evidence="3 11">Carbohydrate degradation; pentose phosphate pathway; D-glyceraldehyde 3-phosphate and beta-D-fructose 6-phosphate from D-ribose 5-phosphate and D-xylulose 5-phosphate (non-oxidative stage): step 2/3.</text>
</comment>
<evidence type="ECO:0000256" key="4">
    <source>
        <dbReference type="ARBA" id="ARBA00008426"/>
    </source>
</evidence>
<comment type="function">
    <text evidence="1 11">Transaldolase is important for the balance of metabolites in the pentose-phosphate pathway.</text>
</comment>
<dbReference type="PROSITE" id="PS01054">
    <property type="entry name" value="TRANSALDOLASE_1"/>
    <property type="match status" value="1"/>
</dbReference>
<evidence type="ECO:0000256" key="5">
    <source>
        <dbReference type="ARBA" id="ARBA00013151"/>
    </source>
</evidence>
<dbReference type="InterPro" id="IPR004732">
    <property type="entry name" value="Transaldolase_2"/>
</dbReference>
<dbReference type="GO" id="GO:0006098">
    <property type="term" value="P:pentose-phosphate shunt"/>
    <property type="evidence" value="ECO:0007669"/>
    <property type="project" value="UniProtKB-UniRule"/>
</dbReference>
<dbReference type="PANTHER" id="PTHR10683:SF31">
    <property type="entry name" value="TRANSALDOLASE"/>
    <property type="match status" value="1"/>
</dbReference>
<evidence type="ECO:0000256" key="3">
    <source>
        <dbReference type="ARBA" id="ARBA00004857"/>
    </source>
</evidence>
<dbReference type="UniPathway" id="UPA00115">
    <property type="reaction ID" value="UER00414"/>
</dbReference>
<dbReference type="EMBL" id="CP048836">
    <property type="protein sequence ID" value="QID18265.1"/>
    <property type="molecule type" value="Genomic_DNA"/>
</dbReference>
<dbReference type="RefSeq" id="WP_173765756.1">
    <property type="nucleotide sequence ID" value="NZ_CP048836.1"/>
</dbReference>
<evidence type="ECO:0000313" key="12">
    <source>
        <dbReference type="EMBL" id="QID18265.1"/>
    </source>
</evidence>
<organism evidence="12 13">
    <name type="scientific">Nitrogeniibacter mangrovi</name>
    <dbReference type="NCBI Taxonomy" id="2016596"/>
    <lineage>
        <taxon>Bacteria</taxon>
        <taxon>Pseudomonadati</taxon>
        <taxon>Pseudomonadota</taxon>
        <taxon>Betaproteobacteria</taxon>
        <taxon>Rhodocyclales</taxon>
        <taxon>Zoogloeaceae</taxon>
        <taxon>Nitrogeniibacter</taxon>
    </lineage>
</organism>
<dbReference type="PROSITE" id="PS00958">
    <property type="entry name" value="TRANSALDOLASE_2"/>
    <property type="match status" value="1"/>
</dbReference>
<comment type="catalytic activity">
    <reaction evidence="10 11">
        <text>D-sedoheptulose 7-phosphate + D-glyceraldehyde 3-phosphate = D-erythrose 4-phosphate + beta-D-fructose 6-phosphate</text>
        <dbReference type="Rhea" id="RHEA:17053"/>
        <dbReference type="ChEBI" id="CHEBI:16897"/>
        <dbReference type="ChEBI" id="CHEBI:57483"/>
        <dbReference type="ChEBI" id="CHEBI:57634"/>
        <dbReference type="ChEBI" id="CHEBI:59776"/>
        <dbReference type="EC" id="2.2.1.2"/>
    </reaction>
</comment>
<dbReference type="PANTHER" id="PTHR10683">
    <property type="entry name" value="TRANSALDOLASE"/>
    <property type="match status" value="1"/>
</dbReference>
<evidence type="ECO:0000313" key="13">
    <source>
        <dbReference type="Proteomes" id="UP000501991"/>
    </source>
</evidence>
<keyword evidence="13" id="KW-1185">Reference proteome</keyword>
<proteinExistence type="inferred from homology"/>
<reference evidence="12 13" key="1">
    <citation type="submission" date="2020-02" db="EMBL/GenBank/DDBJ databases">
        <title>Nitrogenibacter mangrovi gen. nov., sp. nov. isolated from mangrove sediment, a denitrifying betaproteobacterium.</title>
        <authorList>
            <person name="Liao H."/>
            <person name="Tian Y."/>
        </authorList>
    </citation>
    <scope>NUCLEOTIDE SEQUENCE [LARGE SCALE GENOMIC DNA]</scope>
    <source>
        <strain evidence="12 13">M9-3-2</strain>
    </source>
</reference>
<evidence type="ECO:0000256" key="2">
    <source>
        <dbReference type="ARBA" id="ARBA00004496"/>
    </source>
</evidence>
<keyword evidence="7 11" id="KW-0808">Transferase</keyword>
<dbReference type="NCBIfam" id="NF002881">
    <property type="entry name" value="PRK03343.1"/>
    <property type="match status" value="1"/>
</dbReference>
<dbReference type="AlphaFoldDB" id="A0A6C1B641"/>
<evidence type="ECO:0000256" key="9">
    <source>
        <dbReference type="ARBA" id="ARBA00023270"/>
    </source>
</evidence>
<dbReference type="GO" id="GO:0004801">
    <property type="term" value="F:transaldolase activity"/>
    <property type="evidence" value="ECO:0007669"/>
    <property type="project" value="UniProtKB-UniRule"/>
</dbReference>
<dbReference type="Gene3D" id="3.20.20.70">
    <property type="entry name" value="Aldolase class I"/>
    <property type="match status" value="1"/>
</dbReference>
<feature type="active site" description="Schiff-base intermediate with substrate" evidence="11">
    <location>
        <position position="139"/>
    </location>
</feature>
<dbReference type="PIRSF" id="PIRSF036915">
    <property type="entry name" value="Trnald_Bac_Plnt"/>
    <property type="match status" value="1"/>
</dbReference>
<comment type="subcellular location">
    <subcellularLocation>
        <location evidence="2 11">Cytoplasm</location>
    </subcellularLocation>
</comment>
<dbReference type="HAMAP" id="MF_00493">
    <property type="entry name" value="Transaldolase_2"/>
    <property type="match status" value="1"/>
</dbReference>
<gene>
    <name evidence="11 12" type="primary">tal</name>
    <name evidence="12" type="ORF">G3580_11830</name>
</gene>
<evidence type="ECO:0000256" key="10">
    <source>
        <dbReference type="ARBA" id="ARBA00048810"/>
    </source>
</evidence>